<evidence type="ECO:0000259" key="2">
    <source>
        <dbReference type="Pfam" id="PF07176"/>
    </source>
</evidence>
<sequence length="68" mass="7725">MKNIFKKYRWLALGALSFILNSFPVAAAERIYIDYGSMETSVSVTTLESYAKDNKTEPELSPYLNLLT</sequence>
<comment type="caution">
    <text evidence="3">The sequence shown here is derived from an EMBL/GenBank/DDBJ whole genome shotgun (WGS) entry which is preliminary data.</text>
</comment>
<feature type="non-terminal residue" evidence="3">
    <location>
        <position position="68"/>
    </location>
</feature>
<dbReference type="EMBL" id="AUZM01000314">
    <property type="protein sequence ID" value="ERT03625.1"/>
    <property type="molecule type" value="Genomic_DNA"/>
</dbReference>
<organism evidence="3 4">
    <name type="scientific">Lyngbya aestuarii BL J</name>
    <dbReference type="NCBI Taxonomy" id="1348334"/>
    <lineage>
        <taxon>Bacteria</taxon>
        <taxon>Bacillati</taxon>
        <taxon>Cyanobacteriota</taxon>
        <taxon>Cyanophyceae</taxon>
        <taxon>Oscillatoriophycideae</taxon>
        <taxon>Oscillatoriales</taxon>
        <taxon>Microcoleaceae</taxon>
        <taxon>Lyngbya</taxon>
    </lineage>
</organism>
<evidence type="ECO:0000313" key="4">
    <source>
        <dbReference type="Proteomes" id="UP000017127"/>
    </source>
</evidence>
<dbReference type="Proteomes" id="UP000017127">
    <property type="component" value="Unassembled WGS sequence"/>
</dbReference>
<evidence type="ECO:0000256" key="1">
    <source>
        <dbReference type="SAM" id="SignalP"/>
    </source>
</evidence>
<dbReference type="AlphaFoldDB" id="U7Q9A2"/>
<gene>
    <name evidence="3" type="ORF">M595_6437</name>
</gene>
<dbReference type="InterPro" id="IPR010802">
    <property type="entry name" value="DUF1400"/>
</dbReference>
<keyword evidence="4" id="KW-1185">Reference proteome</keyword>
<dbReference type="Pfam" id="PF07176">
    <property type="entry name" value="DUF1400"/>
    <property type="match status" value="1"/>
</dbReference>
<name>U7Q9A2_9CYAN</name>
<feature type="chain" id="PRO_5004688119" description="DUF1400 domain-containing protein" evidence="1">
    <location>
        <begin position="28"/>
        <end position="68"/>
    </location>
</feature>
<feature type="domain" description="DUF1400" evidence="2">
    <location>
        <begin position="27"/>
        <end position="68"/>
    </location>
</feature>
<dbReference type="OrthoDB" id="422423at2"/>
<accession>U7Q9A2</accession>
<keyword evidence="1" id="KW-0732">Signal</keyword>
<proteinExistence type="predicted"/>
<feature type="signal peptide" evidence="1">
    <location>
        <begin position="1"/>
        <end position="27"/>
    </location>
</feature>
<reference evidence="3 4" key="1">
    <citation type="journal article" date="2013" name="Front. Microbiol.">
        <title>Comparative genomic analyses of the cyanobacterium, Lyngbya aestuarii BL J, a powerful hydrogen producer.</title>
        <authorList>
            <person name="Kothari A."/>
            <person name="Vaughn M."/>
            <person name="Garcia-Pichel F."/>
        </authorList>
    </citation>
    <scope>NUCLEOTIDE SEQUENCE [LARGE SCALE GENOMIC DNA]</scope>
    <source>
        <strain evidence="3 4">BL J</strain>
    </source>
</reference>
<evidence type="ECO:0000313" key="3">
    <source>
        <dbReference type="EMBL" id="ERT03625.1"/>
    </source>
</evidence>
<dbReference type="RefSeq" id="WP_023069971.1">
    <property type="nucleotide sequence ID" value="NZ_AUZM01000314.1"/>
</dbReference>
<protein>
    <recommendedName>
        <fullName evidence="2">DUF1400 domain-containing protein</fullName>
    </recommendedName>
</protein>